<dbReference type="Pfam" id="PF01749">
    <property type="entry name" value="IBB"/>
    <property type="match status" value="1"/>
</dbReference>
<dbReference type="SUPFAM" id="SSF48371">
    <property type="entry name" value="ARM repeat"/>
    <property type="match status" value="1"/>
</dbReference>
<dbReference type="GO" id="GO:0005634">
    <property type="term" value="C:nucleus"/>
    <property type="evidence" value="ECO:0007669"/>
    <property type="project" value="UniProtKB-ARBA"/>
</dbReference>
<evidence type="ECO:0000256" key="4">
    <source>
        <dbReference type="ARBA" id="ARBA00022927"/>
    </source>
</evidence>
<dbReference type="Proteomes" id="UP000288216">
    <property type="component" value="Unassembled WGS sequence"/>
</dbReference>
<dbReference type="SMART" id="SM00185">
    <property type="entry name" value="ARM"/>
    <property type="match status" value="8"/>
</dbReference>
<evidence type="ECO:0000259" key="7">
    <source>
        <dbReference type="PROSITE" id="PS51214"/>
    </source>
</evidence>
<organism evidence="8 9">
    <name type="scientific">Scyliorhinus torazame</name>
    <name type="common">Cloudy catshark</name>
    <name type="synonym">Catulus torazame</name>
    <dbReference type="NCBI Taxonomy" id="75743"/>
    <lineage>
        <taxon>Eukaryota</taxon>
        <taxon>Metazoa</taxon>
        <taxon>Chordata</taxon>
        <taxon>Craniata</taxon>
        <taxon>Vertebrata</taxon>
        <taxon>Chondrichthyes</taxon>
        <taxon>Elasmobranchii</taxon>
        <taxon>Galeomorphii</taxon>
        <taxon>Galeoidea</taxon>
        <taxon>Carcharhiniformes</taxon>
        <taxon>Scyliorhinidae</taxon>
        <taxon>Scyliorhinus</taxon>
    </lineage>
</organism>
<evidence type="ECO:0000256" key="2">
    <source>
        <dbReference type="ARBA" id="ARBA00022448"/>
    </source>
</evidence>
<keyword evidence="4 5" id="KW-0653">Protein transport</keyword>
<dbReference type="AlphaFoldDB" id="A0A401NW11"/>
<dbReference type="Pfam" id="PF00514">
    <property type="entry name" value="Arm"/>
    <property type="match status" value="5"/>
</dbReference>
<comment type="caution">
    <text evidence="8">The sequence shown here is derived from an EMBL/GenBank/DDBJ whole genome shotgun (WGS) entry which is preliminary data.</text>
</comment>
<dbReference type="OMA" id="INKDAVW"/>
<dbReference type="GO" id="GO:0061608">
    <property type="term" value="F:nuclear import signal receptor activity"/>
    <property type="evidence" value="ECO:0007669"/>
    <property type="project" value="InterPro"/>
</dbReference>
<evidence type="ECO:0000256" key="6">
    <source>
        <dbReference type="PROSITE-ProRule" id="PRU00259"/>
    </source>
</evidence>
<dbReference type="InterPro" id="IPR016024">
    <property type="entry name" value="ARM-type_fold"/>
</dbReference>
<reference evidence="8 9" key="1">
    <citation type="journal article" date="2018" name="Nat. Ecol. Evol.">
        <title>Shark genomes provide insights into elasmobranch evolution and the origin of vertebrates.</title>
        <authorList>
            <person name="Hara Y"/>
            <person name="Yamaguchi K"/>
            <person name="Onimaru K"/>
            <person name="Kadota M"/>
            <person name="Koyanagi M"/>
            <person name="Keeley SD"/>
            <person name="Tatsumi K"/>
            <person name="Tanaka K"/>
            <person name="Motone F"/>
            <person name="Kageyama Y"/>
            <person name="Nozu R"/>
            <person name="Adachi N"/>
            <person name="Nishimura O"/>
            <person name="Nakagawa R"/>
            <person name="Tanegashima C"/>
            <person name="Kiyatake I"/>
            <person name="Matsumoto R"/>
            <person name="Murakumo K"/>
            <person name="Nishida K"/>
            <person name="Terakita A"/>
            <person name="Kuratani S"/>
            <person name="Sato K"/>
            <person name="Hyodo S Kuraku.S."/>
        </authorList>
    </citation>
    <scope>NUCLEOTIDE SEQUENCE [LARGE SCALE GENOMIC DNA]</scope>
</reference>
<dbReference type="STRING" id="75743.A0A401NW11"/>
<evidence type="ECO:0000313" key="8">
    <source>
        <dbReference type="EMBL" id="GCB65065.1"/>
    </source>
</evidence>
<keyword evidence="3" id="KW-0677">Repeat</keyword>
<name>A0A401NW11_SCYTO</name>
<evidence type="ECO:0000256" key="5">
    <source>
        <dbReference type="PIRNR" id="PIRNR005673"/>
    </source>
</evidence>
<keyword evidence="2 5" id="KW-0813">Transport</keyword>
<dbReference type="GO" id="GO:0005737">
    <property type="term" value="C:cytoplasm"/>
    <property type="evidence" value="ECO:0007669"/>
    <property type="project" value="InterPro"/>
</dbReference>
<dbReference type="GO" id="GO:0006606">
    <property type="term" value="P:protein import into nucleus"/>
    <property type="evidence" value="ECO:0007669"/>
    <property type="project" value="InterPro"/>
</dbReference>
<dbReference type="EMBL" id="BFAA01008129">
    <property type="protein sequence ID" value="GCB65065.1"/>
    <property type="molecule type" value="Genomic_DNA"/>
</dbReference>
<dbReference type="Gene3D" id="1.20.5.690">
    <property type="entry name" value="Importin-alpha, importin-beta-binding domain"/>
    <property type="match status" value="1"/>
</dbReference>
<dbReference type="OrthoDB" id="7537227at2759"/>
<protein>
    <recommendedName>
        <fullName evidence="5">Importin subunit alpha</fullName>
    </recommendedName>
</protein>
<sequence>MDMADTNKLDNQRIKSFKKKGRDLETVRRQQNEIVVELRKIKRDEHYLKRRNVLVGNEETDPDGEVKVHNVSLEEIVKNATNENQEIQLRGVQAARELVSSDYAPPIGDLVNSGIFPILIHCLEQDHNHQLQLEAVWALANIAYGPSEHTDAVIKSNAVPLLLRLLGCFHQDVCEQALLALGNIIADGSKCRDYVIRLGILKPVLSFVNASIPITFLRTVTWVIVNLCRQKDPPLPKETVQEILPALCVLVHHKDVHILIDTVLALSYITDAEDEQIQVVIDSGIVPNLVPLFSHQEVNIQTASLRAVGNIVTGTDEQAQVVLNCGALSHFPALLTHPNTKINKDAVWFLSNVTAGNQQQEQAVISANLVPMIVNLMENGDYATQKETAWVIANLANCGRKEQIDYLIEQNAVVPFCKLLTLLDSQIIIVVLDGLSNILNTANDKVELVANSIEECGGLQMIEQLQLHENEEIYKLAYDILDQLTSEEGEDAILVPEKMEDAKLGFTSNTSSPEKEFHI</sequence>
<proteinExistence type="inferred from homology"/>
<evidence type="ECO:0000256" key="3">
    <source>
        <dbReference type="ARBA" id="ARBA00022737"/>
    </source>
</evidence>
<comment type="similarity">
    <text evidence="1 5">Belongs to the importin alpha family.</text>
</comment>
<dbReference type="InterPro" id="IPR000225">
    <property type="entry name" value="Armadillo"/>
</dbReference>
<dbReference type="InterPro" id="IPR036975">
    <property type="entry name" value="Importin-a_IBB_sf"/>
</dbReference>
<feature type="domain" description="IBB" evidence="7">
    <location>
        <begin position="1"/>
        <end position="60"/>
    </location>
</feature>
<dbReference type="InterPro" id="IPR011989">
    <property type="entry name" value="ARM-like"/>
</dbReference>
<gene>
    <name evidence="8" type="ORF">scyTo_0014848</name>
</gene>
<dbReference type="PROSITE" id="PS50176">
    <property type="entry name" value="ARM_REPEAT"/>
    <property type="match status" value="1"/>
</dbReference>
<dbReference type="PROSITE" id="PS51214">
    <property type="entry name" value="IBB"/>
    <property type="match status" value="1"/>
</dbReference>
<evidence type="ECO:0000256" key="1">
    <source>
        <dbReference type="ARBA" id="ARBA00010394"/>
    </source>
</evidence>
<dbReference type="PIRSF" id="PIRSF005673">
    <property type="entry name" value="Importin_alpha"/>
    <property type="match status" value="1"/>
</dbReference>
<dbReference type="InterPro" id="IPR002652">
    <property type="entry name" value="Importin-a_IBB"/>
</dbReference>
<dbReference type="Pfam" id="PF16186">
    <property type="entry name" value="Arm_3"/>
    <property type="match status" value="1"/>
</dbReference>
<dbReference type="InterPro" id="IPR024931">
    <property type="entry name" value="Importin_alpha"/>
</dbReference>
<dbReference type="InterPro" id="IPR032413">
    <property type="entry name" value="Arm_3"/>
</dbReference>
<evidence type="ECO:0000313" key="9">
    <source>
        <dbReference type="Proteomes" id="UP000288216"/>
    </source>
</evidence>
<accession>A0A401NW11</accession>
<dbReference type="Gene3D" id="1.25.10.10">
    <property type="entry name" value="Leucine-rich Repeat Variant"/>
    <property type="match status" value="1"/>
</dbReference>
<dbReference type="FunFam" id="1.25.10.10:FF:000009">
    <property type="entry name" value="Importin subunit alpha"/>
    <property type="match status" value="1"/>
</dbReference>
<feature type="repeat" description="ARM" evidence="6">
    <location>
        <begin position="326"/>
        <end position="368"/>
    </location>
</feature>
<keyword evidence="9" id="KW-1185">Reference proteome</keyword>
<dbReference type="PANTHER" id="PTHR23316">
    <property type="entry name" value="IMPORTIN ALPHA"/>
    <property type="match status" value="1"/>
</dbReference>